<name>A0ABR2LSX5_9ASPA</name>
<comment type="caution">
    <text evidence="1">The sequence shown here is derived from an EMBL/GenBank/DDBJ whole genome shotgun (WGS) entry which is preliminary data.</text>
</comment>
<sequence length="285" mass="31825">MNLGGVCSVSTARLEKPPKSSVWSSRLFPPVQTLHFHPPDRPATAITNKALYKNKKFVHPIWGTSSAWSSRVMIAFVFSSIDFLAIFFHNCELRPQNIELVSFSRFSQQYLGVRRTPKVLENTAADIVFQQIFRSPEDSPIDRLAADLHPRHRLPADLHRRPPELSSCRSPSPIRVYSGKSLDLFFSPDFFQIVLLKWQAGADLEHCRRHRLPADLQTAGGFTDRSSCCRSPSSASSSCRSSSPPAGAVFLQISITDQSIFREKSGLVLLSRFLPDSITQVASLG</sequence>
<dbReference type="EMBL" id="JBBWWR010000015">
    <property type="protein sequence ID" value="KAK8950013.1"/>
    <property type="molecule type" value="Genomic_DNA"/>
</dbReference>
<proteinExistence type="predicted"/>
<protein>
    <submittedName>
        <fullName evidence="1">Uncharacterized protein</fullName>
    </submittedName>
</protein>
<gene>
    <name evidence="1" type="ORF">KSP40_PGU012425</name>
</gene>
<dbReference type="Proteomes" id="UP001412067">
    <property type="component" value="Unassembled WGS sequence"/>
</dbReference>
<keyword evidence="2" id="KW-1185">Reference proteome</keyword>
<organism evidence="1 2">
    <name type="scientific">Platanthera guangdongensis</name>
    <dbReference type="NCBI Taxonomy" id="2320717"/>
    <lineage>
        <taxon>Eukaryota</taxon>
        <taxon>Viridiplantae</taxon>
        <taxon>Streptophyta</taxon>
        <taxon>Embryophyta</taxon>
        <taxon>Tracheophyta</taxon>
        <taxon>Spermatophyta</taxon>
        <taxon>Magnoliopsida</taxon>
        <taxon>Liliopsida</taxon>
        <taxon>Asparagales</taxon>
        <taxon>Orchidaceae</taxon>
        <taxon>Orchidoideae</taxon>
        <taxon>Orchideae</taxon>
        <taxon>Orchidinae</taxon>
        <taxon>Platanthera</taxon>
    </lineage>
</organism>
<reference evidence="1 2" key="1">
    <citation type="journal article" date="2022" name="Nat. Plants">
        <title>Genomes of leafy and leafless Platanthera orchids illuminate the evolution of mycoheterotrophy.</title>
        <authorList>
            <person name="Li M.H."/>
            <person name="Liu K.W."/>
            <person name="Li Z."/>
            <person name="Lu H.C."/>
            <person name="Ye Q.L."/>
            <person name="Zhang D."/>
            <person name="Wang J.Y."/>
            <person name="Li Y.F."/>
            <person name="Zhong Z.M."/>
            <person name="Liu X."/>
            <person name="Yu X."/>
            <person name="Liu D.K."/>
            <person name="Tu X.D."/>
            <person name="Liu B."/>
            <person name="Hao Y."/>
            <person name="Liao X.Y."/>
            <person name="Jiang Y.T."/>
            <person name="Sun W.H."/>
            <person name="Chen J."/>
            <person name="Chen Y.Q."/>
            <person name="Ai Y."/>
            <person name="Zhai J.W."/>
            <person name="Wu S.S."/>
            <person name="Zhou Z."/>
            <person name="Hsiao Y.Y."/>
            <person name="Wu W.L."/>
            <person name="Chen Y.Y."/>
            <person name="Lin Y.F."/>
            <person name="Hsu J.L."/>
            <person name="Li C.Y."/>
            <person name="Wang Z.W."/>
            <person name="Zhao X."/>
            <person name="Zhong W.Y."/>
            <person name="Ma X.K."/>
            <person name="Ma L."/>
            <person name="Huang J."/>
            <person name="Chen G.Z."/>
            <person name="Huang M.Z."/>
            <person name="Huang L."/>
            <person name="Peng D.H."/>
            <person name="Luo Y.B."/>
            <person name="Zou S.Q."/>
            <person name="Chen S.P."/>
            <person name="Lan S."/>
            <person name="Tsai W.C."/>
            <person name="Van de Peer Y."/>
            <person name="Liu Z.J."/>
        </authorList>
    </citation>
    <scope>NUCLEOTIDE SEQUENCE [LARGE SCALE GENOMIC DNA]</scope>
    <source>
        <strain evidence="1">Lor288</strain>
    </source>
</reference>
<accession>A0ABR2LSX5</accession>
<evidence type="ECO:0000313" key="1">
    <source>
        <dbReference type="EMBL" id="KAK8950013.1"/>
    </source>
</evidence>
<evidence type="ECO:0000313" key="2">
    <source>
        <dbReference type="Proteomes" id="UP001412067"/>
    </source>
</evidence>